<feature type="region of interest" description="Disordered" evidence="1">
    <location>
        <begin position="1"/>
        <end position="81"/>
    </location>
</feature>
<sequence>MADDNDQGDRVYAELHPVASDVESEDSTPEADRYYADSDNLTDVEPMSIDGFDHYADDEASIDGESEEEEDDNDDMSVHDYRSSLFSDSDYDADFDGFDDWDGDMDDVPLDRFVDEEFEEAAPGIQPLLPEDRLVYRQESELLRADYDPDLQELWDRRYRTVEENRELGIDVFNGGPPLQTRIEFFAPQVF</sequence>
<keyword evidence="3" id="KW-1185">Reference proteome</keyword>
<evidence type="ECO:0000313" key="3">
    <source>
        <dbReference type="Proteomes" id="UP001158576"/>
    </source>
</evidence>
<dbReference type="Proteomes" id="UP001158576">
    <property type="component" value="Chromosome 2"/>
</dbReference>
<gene>
    <name evidence="2" type="ORF">OKIOD_LOCUS13592</name>
</gene>
<accession>A0ABN7T051</accession>
<proteinExistence type="predicted"/>
<evidence type="ECO:0000313" key="2">
    <source>
        <dbReference type="EMBL" id="CAG5110419.1"/>
    </source>
</evidence>
<evidence type="ECO:0000256" key="1">
    <source>
        <dbReference type="SAM" id="MobiDB-lite"/>
    </source>
</evidence>
<feature type="compositionally biased region" description="Acidic residues" evidence="1">
    <location>
        <begin position="58"/>
        <end position="75"/>
    </location>
</feature>
<organism evidence="2 3">
    <name type="scientific">Oikopleura dioica</name>
    <name type="common">Tunicate</name>
    <dbReference type="NCBI Taxonomy" id="34765"/>
    <lineage>
        <taxon>Eukaryota</taxon>
        <taxon>Metazoa</taxon>
        <taxon>Chordata</taxon>
        <taxon>Tunicata</taxon>
        <taxon>Appendicularia</taxon>
        <taxon>Copelata</taxon>
        <taxon>Oikopleuridae</taxon>
        <taxon>Oikopleura</taxon>
    </lineage>
</organism>
<dbReference type="EMBL" id="OU015567">
    <property type="protein sequence ID" value="CAG5110419.1"/>
    <property type="molecule type" value="Genomic_DNA"/>
</dbReference>
<protein>
    <submittedName>
        <fullName evidence="2">Oidioi.mRNA.OKI2018_I69.chr2.g4827.t1.cds</fullName>
    </submittedName>
</protein>
<reference evidence="2 3" key="1">
    <citation type="submission" date="2021-04" db="EMBL/GenBank/DDBJ databases">
        <authorList>
            <person name="Bliznina A."/>
        </authorList>
    </citation>
    <scope>NUCLEOTIDE SEQUENCE [LARGE SCALE GENOMIC DNA]</scope>
</reference>
<name>A0ABN7T051_OIKDI</name>